<dbReference type="PANTHER" id="PTHR43425:SF2">
    <property type="entry name" value="OXYGEN-INSENSITIVE NADPH NITROREDUCTASE"/>
    <property type="match status" value="1"/>
</dbReference>
<dbReference type="GO" id="GO:0016491">
    <property type="term" value="F:oxidoreductase activity"/>
    <property type="evidence" value="ECO:0007669"/>
    <property type="project" value="UniProtKB-UniRule"/>
</dbReference>
<dbReference type="InterPro" id="IPR029479">
    <property type="entry name" value="Nitroreductase"/>
</dbReference>
<organism evidence="7 8">
    <name type="scientific">Aquabacterium olei</name>
    <dbReference type="NCBI Taxonomy" id="1296669"/>
    <lineage>
        <taxon>Bacteria</taxon>
        <taxon>Pseudomonadati</taxon>
        <taxon>Pseudomonadota</taxon>
        <taxon>Betaproteobacteria</taxon>
        <taxon>Burkholderiales</taxon>
        <taxon>Aquabacterium</taxon>
    </lineage>
</organism>
<evidence type="ECO:0000313" key="8">
    <source>
        <dbReference type="Proteomes" id="UP000244892"/>
    </source>
</evidence>
<proteinExistence type="inferred from homology"/>
<evidence type="ECO:0000259" key="6">
    <source>
        <dbReference type="Pfam" id="PF00881"/>
    </source>
</evidence>
<dbReference type="KEGG" id="aon:DEH84_04125"/>
<dbReference type="OrthoDB" id="3181400at2"/>
<keyword evidence="3 5" id="KW-0288">FMN</keyword>
<name>A0A2U8FNT9_9BURK</name>
<keyword evidence="8" id="KW-1185">Reference proteome</keyword>
<dbReference type="AlphaFoldDB" id="A0A2U8FNT9"/>
<dbReference type="Proteomes" id="UP000244892">
    <property type="component" value="Chromosome"/>
</dbReference>
<accession>A0A2U8FNT9</accession>
<keyword evidence="2 5" id="KW-0285">Flavoprotein</keyword>
<sequence>MNLATLLQARYDRQAPDSAVDPARWTGVIDQMLAHRSVRRHKPDPVTDAQLSALVAAAQSAATSSNLQVWSVVAVRDADTKARLAECAGGQGHVAAAPVVLMWLVDLARLEAVAQSLSLPHAALDSLEMFLVGAIDAALAAQNAMLAAESMGLAGCYIGGMRNQPEQVAELLGLPPKVFALFGMTLGVEEPEPAPAAIKPRLPQSVVLHSERYRPVAEQMDGVGAYNEAMAAFYASQGMNVRGTWAVHSSRRVADDAALTGRDRLSEALRGMGFPLK</sequence>
<comment type="similarity">
    <text evidence="1 5">Belongs to the flavin oxidoreductase frp family.</text>
</comment>
<dbReference type="Pfam" id="PF00881">
    <property type="entry name" value="Nitroreductase"/>
    <property type="match status" value="1"/>
</dbReference>
<evidence type="ECO:0000256" key="3">
    <source>
        <dbReference type="ARBA" id="ARBA00022643"/>
    </source>
</evidence>
<dbReference type="RefSeq" id="WP_109035019.1">
    <property type="nucleotide sequence ID" value="NZ_CP029210.1"/>
</dbReference>
<reference evidence="7 8" key="1">
    <citation type="submission" date="2018-05" db="EMBL/GenBank/DDBJ databases">
        <title>complete genome sequence of Aquabacterium olei NBRC 110486.</title>
        <authorList>
            <person name="Tang B."/>
            <person name="Chang J."/>
            <person name="Zhang L."/>
            <person name="Yang H."/>
        </authorList>
    </citation>
    <scope>NUCLEOTIDE SEQUENCE [LARGE SCALE GENOMIC DNA]</scope>
    <source>
        <strain evidence="7 8">NBRC 110486</strain>
    </source>
</reference>
<dbReference type="InterPro" id="IPR016446">
    <property type="entry name" value="Flavin_OxRdtase_Frp"/>
</dbReference>
<gene>
    <name evidence="7" type="ORF">DEH84_04125</name>
</gene>
<keyword evidence="5" id="KW-0521">NADP</keyword>
<evidence type="ECO:0000256" key="4">
    <source>
        <dbReference type="ARBA" id="ARBA00023002"/>
    </source>
</evidence>
<dbReference type="CDD" id="cd02146">
    <property type="entry name" value="NfsA-like"/>
    <property type="match status" value="1"/>
</dbReference>
<dbReference type="Gene3D" id="3.40.109.10">
    <property type="entry name" value="NADH Oxidase"/>
    <property type="match status" value="1"/>
</dbReference>
<feature type="domain" description="Nitroreductase" evidence="6">
    <location>
        <begin position="34"/>
        <end position="184"/>
    </location>
</feature>
<dbReference type="InterPro" id="IPR000415">
    <property type="entry name" value="Nitroreductase-like"/>
</dbReference>
<dbReference type="EMBL" id="CP029210">
    <property type="protein sequence ID" value="AWI52695.1"/>
    <property type="molecule type" value="Genomic_DNA"/>
</dbReference>
<keyword evidence="4 5" id="KW-0560">Oxidoreductase</keyword>
<evidence type="ECO:0000256" key="2">
    <source>
        <dbReference type="ARBA" id="ARBA00022630"/>
    </source>
</evidence>
<protein>
    <submittedName>
        <fullName evidence="7">NADPH-dependent oxidoreductase</fullName>
    </submittedName>
</protein>
<evidence type="ECO:0000256" key="1">
    <source>
        <dbReference type="ARBA" id="ARBA00008366"/>
    </source>
</evidence>
<evidence type="ECO:0000313" key="7">
    <source>
        <dbReference type="EMBL" id="AWI52695.1"/>
    </source>
</evidence>
<dbReference type="PANTHER" id="PTHR43425">
    <property type="entry name" value="OXYGEN-INSENSITIVE NADPH NITROREDUCTASE"/>
    <property type="match status" value="1"/>
</dbReference>
<dbReference type="SUPFAM" id="SSF55469">
    <property type="entry name" value="FMN-dependent nitroreductase-like"/>
    <property type="match status" value="1"/>
</dbReference>
<evidence type="ECO:0000256" key="5">
    <source>
        <dbReference type="PIRNR" id="PIRNR005426"/>
    </source>
</evidence>
<dbReference type="PIRSF" id="PIRSF005426">
    <property type="entry name" value="Frp"/>
    <property type="match status" value="1"/>
</dbReference>